<feature type="region of interest" description="Disordered" evidence="1">
    <location>
        <begin position="1525"/>
        <end position="1558"/>
    </location>
</feature>
<feature type="region of interest" description="Disordered" evidence="1">
    <location>
        <begin position="195"/>
        <end position="314"/>
    </location>
</feature>
<keyword evidence="3" id="KW-1185">Reference proteome</keyword>
<evidence type="ECO:0000259" key="2">
    <source>
        <dbReference type="Pfam" id="PF08457"/>
    </source>
</evidence>
<name>A0A6P8AS37_PYRGI</name>
<evidence type="ECO:0000313" key="4">
    <source>
        <dbReference type="RefSeq" id="XP_030977694.1"/>
    </source>
</evidence>
<evidence type="ECO:0000313" key="3">
    <source>
        <dbReference type="Proteomes" id="UP000515153"/>
    </source>
</evidence>
<feature type="domain" description="Sfi1 spindle body" evidence="2">
    <location>
        <begin position="624"/>
        <end position="1185"/>
    </location>
</feature>
<feature type="region of interest" description="Disordered" evidence="1">
    <location>
        <begin position="129"/>
        <end position="182"/>
    </location>
</feature>
<dbReference type="GeneID" id="41964665"/>
<evidence type="ECO:0000256" key="1">
    <source>
        <dbReference type="SAM" id="MobiDB-lite"/>
    </source>
</evidence>
<feature type="compositionally biased region" description="Polar residues" evidence="1">
    <location>
        <begin position="1238"/>
        <end position="1251"/>
    </location>
</feature>
<feature type="region of interest" description="Disordered" evidence="1">
    <location>
        <begin position="334"/>
        <end position="360"/>
    </location>
</feature>
<feature type="region of interest" description="Disordered" evidence="1">
    <location>
        <begin position="1"/>
        <end position="38"/>
    </location>
</feature>
<sequence length="1558" mass="172905">MPPTDLLSSDGDGRPYSSLSSHNLSSYNPPSSQGPAEPYYSNEEISIIYESVLRGQEILAADEKRTLTETAALFEGSEQVFPQHGISTDDPRLSRLLFKIGGRRGVGPGLLRKFRSVLEGMDIEINLDGHPLQSTDAGDDDDRPALSTRSNSFAHLPGGATNSSISTSPRQKPRDDSEGDVAVASNLNGHSRIHSEALADLEPNGVVTKTDGSQRPRAVSFVSSTEDFPPRPLPEIAPQTPAAQRGARPAGNNGPSGQSSQATSPNRTRPLLRPLPAAFGRVNLPIRPPVPPSVSSAADSPQRPPQPVHSLPAPQAQHDLPMLSRWLQSSISNPRSFRATPHSGSIHAPEINWPGGSHPHRIQVAESSLDADEIIYEDENGDDGEVKSRDNDNHAFDVANEHAQLPLRPKTTAEPQAPESDLHDADVSGNGDAEGNEQLLFGYGSLLGPQRNDTARSARKLAPSAFPKQYTRISSTEVHRQGQEALNPDQISGARHSETPLPPYGSPPRDDENFAGSKWHEPRDSPPASHPVLQAPMQQGDIENESELRQSVLAEIAAAHQNFHSRRMGGLLQSWRDQRNRLSASNDYMESLAGQMERRSLSKKFVNTWRLAAGMARARRSEAAETARQLVETARREERIMKRAERAYELSLLHKAFTHWWTAAQEEVERTEIARRHLLRKKVFDGWSQKVSADKFKAFSFAANGALLAWRIVTKKQEEQEEVALQMCSRGLLKITFAKLFRRHQERVADAFNSARLRQGAVLTWSAELQSATKLWTAAEADASHMRQSNALSMWQSRHSDMSMFQSMASSLVLDHDATGIFDFWRKQARLERIFRELSNSQRKKTQALTLSALGQAAGLSQMLAAKADAMILKDFAQHWLRELRLREFSRRRDQDLLYNQLYEWLMEERYALFHRYSEYNRTVAALSELRAVHESERFRQRQLDLKAQRFRRRALLDPLIGLMRSQIYHNDEARNSARRIDLENVAGSIIEAWTTAAAGLESMADDARLGAYWTAATTCLEGWPSFAREVRRQRLATTYHAASRLRKERMATDAFVTWQEALHDKFVVTWESEAALQDRQLHETIDLMNTWIGETNRMIIMSSVANQSDLQVVVNSWRAIANGLDNQETDAAIYDIERLRGATLEVWELELVKLRGWAHTATELADKNKKKLARQALGFWLSQTQPRQREVDDVAIGGRTPLRTSLRRSYTATAPPNFGGSVLSRPGGRFGSAADQDGQNIARSQSQQENPLVRRTQEPSGPRQQDNSRGPAYGSTPSQPMPSAWFSSRFGSSTTANTPYTPQPKAQYSDQPTPSQNSTRGRPNAGLQDSRLPPISERSENSTRRFSGGGGGVYPNTASEIPDDSMRGPSEDRIRSFQEKLAQASRFADSVQLGPMSEFDEDEENDGPYRFSAQFGASRASSAFPNTPAAPRASGATLPPSVVVNTPTRFQSTTRLPFPSTTTPMAPLPSPMERQLRQEYVKPSSSLQPEQSSARPVLARGARSLLGTGGAVARQGDGNRLARSWAATGQQPRVTFEPGLAGADDEEDDNGEQFTNF</sequence>
<reference evidence="4" key="1">
    <citation type="journal article" date="2019" name="Mol. Biol. Evol.">
        <title>Blast fungal genomes show frequent chromosomal changes, gene gains and losses, and effector gene turnover.</title>
        <authorList>
            <person name="Gomez Luciano L.B."/>
            <person name="Jason Tsai I."/>
            <person name="Chuma I."/>
            <person name="Tosa Y."/>
            <person name="Chen Y.H."/>
            <person name="Li J.Y."/>
            <person name="Li M.Y."/>
            <person name="Jade Lu M.Y."/>
            <person name="Nakayashiki H."/>
            <person name="Li W.H."/>
        </authorList>
    </citation>
    <scope>NUCLEOTIDE SEQUENCE</scope>
    <source>
        <strain evidence="4">NI907</strain>
    </source>
</reference>
<feature type="compositionally biased region" description="Polar residues" evidence="1">
    <location>
        <begin position="160"/>
        <end position="170"/>
    </location>
</feature>
<feature type="compositionally biased region" description="Polar residues" evidence="1">
    <location>
        <begin position="253"/>
        <end position="266"/>
    </location>
</feature>
<reference evidence="4" key="2">
    <citation type="submission" date="2019-10" db="EMBL/GenBank/DDBJ databases">
        <authorList>
            <consortium name="NCBI Genome Project"/>
        </authorList>
    </citation>
    <scope>NUCLEOTIDE SEQUENCE</scope>
    <source>
        <strain evidence="4">NI907</strain>
    </source>
</reference>
<dbReference type="InterPro" id="IPR013665">
    <property type="entry name" value="Sfi1_dom"/>
</dbReference>
<proteinExistence type="predicted"/>
<dbReference type="Proteomes" id="UP000515153">
    <property type="component" value="Unplaced"/>
</dbReference>
<feature type="region of interest" description="Disordered" evidence="1">
    <location>
        <begin position="1207"/>
        <end position="1376"/>
    </location>
</feature>
<feature type="compositionally biased region" description="Basic and acidic residues" evidence="1">
    <location>
        <begin position="508"/>
        <end position="524"/>
    </location>
</feature>
<reference evidence="4" key="3">
    <citation type="submission" date="2025-08" db="UniProtKB">
        <authorList>
            <consortium name="RefSeq"/>
        </authorList>
    </citation>
    <scope>IDENTIFICATION</scope>
    <source>
        <strain evidence="4">NI907</strain>
    </source>
</reference>
<feature type="compositionally biased region" description="Polar residues" evidence="1">
    <location>
        <begin position="1259"/>
        <end position="1269"/>
    </location>
</feature>
<accession>A0A6P8AS37</accession>
<feature type="region of interest" description="Disordered" evidence="1">
    <location>
        <begin position="400"/>
        <end position="534"/>
    </location>
</feature>
<feature type="compositionally biased region" description="Polar residues" evidence="1">
    <location>
        <begin position="1286"/>
        <end position="1322"/>
    </location>
</feature>
<dbReference type="RefSeq" id="XP_030977694.1">
    <property type="nucleotide sequence ID" value="XM_031129757.1"/>
</dbReference>
<organism evidence="3 4">
    <name type="scientific">Pyricularia grisea</name>
    <name type="common">Crabgrass-specific blast fungus</name>
    <name type="synonym">Magnaporthe grisea</name>
    <dbReference type="NCBI Taxonomy" id="148305"/>
    <lineage>
        <taxon>Eukaryota</taxon>
        <taxon>Fungi</taxon>
        <taxon>Dikarya</taxon>
        <taxon>Ascomycota</taxon>
        <taxon>Pezizomycotina</taxon>
        <taxon>Sordariomycetes</taxon>
        <taxon>Sordariomycetidae</taxon>
        <taxon>Magnaporthales</taxon>
        <taxon>Pyriculariaceae</taxon>
        <taxon>Pyricularia</taxon>
    </lineage>
</organism>
<feature type="compositionally biased region" description="Basic and acidic residues" evidence="1">
    <location>
        <begin position="1365"/>
        <end position="1376"/>
    </location>
</feature>
<dbReference type="Pfam" id="PF08457">
    <property type="entry name" value="Sfi1"/>
    <property type="match status" value="1"/>
</dbReference>
<dbReference type="KEGG" id="pgri:PgNI_09775"/>
<gene>
    <name evidence="4" type="ORF">PgNI_09775</name>
</gene>
<feature type="region of interest" description="Disordered" evidence="1">
    <location>
        <begin position="1421"/>
        <end position="1444"/>
    </location>
</feature>
<feature type="compositionally biased region" description="Low complexity" evidence="1">
    <location>
        <begin position="267"/>
        <end position="276"/>
    </location>
</feature>
<protein>
    <recommendedName>
        <fullName evidence="2">Sfi1 spindle body domain-containing protein</fullName>
    </recommendedName>
</protein>
<feature type="compositionally biased region" description="Low complexity" evidence="1">
    <location>
        <begin position="16"/>
        <end position="31"/>
    </location>
</feature>